<dbReference type="PANTHER" id="PTHR42899">
    <property type="entry name" value="SPERMATOGENESIS-ASSOCIATED PROTEIN 20"/>
    <property type="match status" value="1"/>
</dbReference>
<reference evidence="2 3" key="1">
    <citation type="submission" date="2020-02" db="EMBL/GenBank/DDBJ databases">
        <authorList>
            <person name="Dziuba M."/>
            <person name="Kuznetsov B."/>
            <person name="Mardanov A."/>
            <person name="Ravin N."/>
            <person name="Grouzdev D."/>
        </authorList>
    </citation>
    <scope>NUCLEOTIDE SEQUENCE [LARGE SCALE GENOMIC DNA]</scope>
    <source>
        <strain evidence="2 3">SpK</strain>
    </source>
</reference>
<name>A0A7C9UYK3_9PROT</name>
<dbReference type="InterPro" id="IPR036249">
    <property type="entry name" value="Thioredoxin-like_sf"/>
</dbReference>
<keyword evidence="3" id="KW-1185">Reference proteome</keyword>
<comment type="caution">
    <text evidence="2">The sequence shown here is derived from an EMBL/GenBank/DDBJ whole genome shotgun (WGS) entry which is preliminary data.</text>
</comment>
<dbReference type="Gene3D" id="3.40.30.10">
    <property type="entry name" value="Glutaredoxin"/>
    <property type="match status" value="1"/>
</dbReference>
<dbReference type="PIRSF" id="PIRSF006402">
    <property type="entry name" value="UCP006402_thioredoxin"/>
    <property type="match status" value="1"/>
</dbReference>
<evidence type="ECO:0000313" key="2">
    <source>
        <dbReference type="EMBL" id="NFV81632.1"/>
    </source>
</evidence>
<dbReference type="CDD" id="cd02955">
    <property type="entry name" value="SSP411"/>
    <property type="match status" value="1"/>
</dbReference>
<evidence type="ECO:0000259" key="1">
    <source>
        <dbReference type="Pfam" id="PF03190"/>
    </source>
</evidence>
<dbReference type="InterPro" id="IPR004879">
    <property type="entry name" value="Ssp411-like_TRX"/>
</dbReference>
<gene>
    <name evidence="2" type="ORF">G4223_16095</name>
</gene>
<sequence>MTNRLGTETSPYLRQHRDNPVHWWPWGAEALAEAETTGKPILLSIGYAACHWCHVMAHESFEDPDIAARMNRDFVNIKVDREERPDLDAIYQQALGMMGQHGGWPLTMFLTPKGEPFWGGTYFPPTSRYGRPGFPEVLKGVLATWRDGQDRVVANVRALKAGLSERSGPGTTAELSLDLMNRAATQVLTMIDPEHGGLRGAPKFPQPGLFDFLWRAALRTGDRKLADAVTLTLDRICLGGIYDHLGGGFMRYSTDETWLVPHFEKMLYDNAQLVELLTKAWQGTREPLYAARVAETVAWLARDMMAEGGAFAATLDADSEGVEGKFYTWTVPQVEQVLPPDLATAFKTAYDVRRGGNWEGVSILHRNHAAPVQADENMLAKAHALLWQAREARIPPDRDDKVLADWNGMMVAALAFAGQVFDRPEWIALARGAYDAVRCMMALPDGRLAHSLCQGRFRPVGLLDDLAHMARAALMLHQAQGEPQLLEHARIWVAAADRHHWDQRTGGYFQAAADAGDVIVRLKPIHDNAVPSANGIMAQVLARLALVTGEDRYRRRAEAVIEAFGNEISAHFVNITALLAAFEMLVEPVTVTVVGPLDRADTKALTRAVLETAIPELVLKQDDGGDGQGLVDGCAAAYVCHGFTCLAPITDPALLPAALGKR</sequence>
<dbReference type="InterPro" id="IPR012341">
    <property type="entry name" value="6hp_glycosidase-like_sf"/>
</dbReference>
<evidence type="ECO:0000313" key="3">
    <source>
        <dbReference type="Proteomes" id="UP000480684"/>
    </source>
</evidence>
<dbReference type="Gene3D" id="1.50.10.10">
    <property type="match status" value="1"/>
</dbReference>
<dbReference type="InterPro" id="IPR024705">
    <property type="entry name" value="Ssp411"/>
</dbReference>
<dbReference type="AlphaFoldDB" id="A0A7C9UYK3"/>
<accession>A0A7C9UYK3</accession>
<dbReference type="PANTHER" id="PTHR42899:SF1">
    <property type="entry name" value="SPERMATOGENESIS-ASSOCIATED PROTEIN 20"/>
    <property type="match status" value="1"/>
</dbReference>
<dbReference type="InterPro" id="IPR008928">
    <property type="entry name" value="6-hairpin_glycosidase_sf"/>
</dbReference>
<protein>
    <submittedName>
        <fullName evidence="2">Thioredoxin domain-containing protein</fullName>
    </submittedName>
</protein>
<dbReference type="RefSeq" id="WP_163681870.1">
    <property type="nucleotide sequence ID" value="NZ_JAAIYP010000042.1"/>
</dbReference>
<dbReference type="Proteomes" id="UP000480684">
    <property type="component" value="Unassembled WGS sequence"/>
</dbReference>
<dbReference type="SUPFAM" id="SSF52833">
    <property type="entry name" value="Thioredoxin-like"/>
    <property type="match status" value="1"/>
</dbReference>
<dbReference type="SUPFAM" id="SSF48208">
    <property type="entry name" value="Six-hairpin glycosidases"/>
    <property type="match status" value="1"/>
</dbReference>
<dbReference type="EMBL" id="JAAIYP010000042">
    <property type="protein sequence ID" value="NFV81632.1"/>
    <property type="molecule type" value="Genomic_DNA"/>
</dbReference>
<organism evidence="2 3">
    <name type="scientific">Magnetospirillum aberrantis SpK</name>
    <dbReference type="NCBI Taxonomy" id="908842"/>
    <lineage>
        <taxon>Bacteria</taxon>
        <taxon>Pseudomonadati</taxon>
        <taxon>Pseudomonadota</taxon>
        <taxon>Alphaproteobacteria</taxon>
        <taxon>Rhodospirillales</taxon>
        <taxon>Rhodospirillaceae</taxon>
        <taxon>Magnetospirillum</taxon>
    </lineage>
</organism>
<feature type="domain" description="Spermatogenesis-associated protein 20-like TRX" evidence="1">
    <location>
        <begin position="2"/>
        <end position="161"/>
    </location>
</feature>
<dbReference type="GO" id="GO:0005975">
    <property type="term" value="P:carbohydrate metabolic process"/>
    <property type="evidence" value="ECO:0007669"/>
    <property type="project" value="InterPro"/>
</dbReference>
<proteinExistence type="predicted"/>
<dbReference type="Pfam" id="PF03190">
    <property type="entry name" value="Thioredox_DsbH"/>
    <property type="match status" value="1"/>
</dbReference>